<dbReference type="AlphaFoldDB" id="A0A212M0H4"/>
<keyword evidence="3" id="KW-0675">Receptor</keyword>
<evidence type="ECO:0000256" key="1">
    <source>
        <dbReference type="ARBA" id="ARBA00006987"/>
    </source>
</evidence>
<organism evidence="3">
    <name type="scientific">uncultured Sporomusa sp</name>
    <dbReference type="NCBI Taxonomy" id="307249"/>
    <lineage>
        <taxon>Bacteria</taxon>
        <taxon>Bacillati</taxon>
        <taxon>Bacillota</taxon>
        <taxon>Negativicutes</taxon>
        <taxon>Selenomonadales</taxon>
        <taxon>Sporomusaceae</taxon>
        <taxon>Sporomusa</taxon>
        <taxon>environmental samples</taxon>
    </lineage>
</organism>
<dbReference type="Gene3D" id="3.40.190.150">
    <property type="entry name" value="Bordetella uptake gene, domain 1"/>
    <property type="match status" value="1"/>
</dbReference>
<dbReference type="PANTHER" id="PTHR42928">
    <property type="entry name" value="TRICARBOXYLATE-BINDING PROTEIN"/>
    <property type="match status" value="1"/>
</dbReference>
<evidence type="ECO:0000313" key="3">
    <source>
        <dbReference type="EMBL" id="SCM83293.1"/>
    </source>
</evidence>
<dbReference type="InterPro" id="IPR005064">
    <property type="entry name" value="BUG"/>
</dbReference>
<dbReference type="Gene3D" id="3.40.190.10">
    <property type="entry name" value="Periplasmic binding protein-like II"/>
    <property type="match status" value="1"/>
</dbReference>
<keyword evidence="2" id="KW-0732">Signal</keyword>
<evidence type="ECO:0000256" key="2">
    <source>
        <dbReference type="SAM" id="SignalP"/>
    </source>
</evidence>
<reference evidence="3" key="1">
    <citation type="submission" date="2016-08" db="EMBL/GenBank/DDBJ databases">
        <authorList>
            <person name="Seilhamer J.J."/>
        </authorList>
    </citation>
    <scope>NUCLEOTIDE SEQUENCE</scope>
    <source>
        <strain evidence="3">86</strain>
    </source>
</reference>
<dbReference type="PROSITE" id="PS51257">
    <property type="entry name" value="PROKAR_LIPOPROTEIN"/>
    <property type="match status" value="1"/>
</dbReference>
<protein>
    <submittedName>
        <fullName evidence="3">Tripartite tricarboxylate transporter family receptor</fullName>
    </submittedName>
</protein>
<accession>A0A212M0H4</accession>
<name>A0A212M0H4_9FIRM</name>
<dbReference type="PANTHER" id="PTHR42928:SF1">
    <property type="entry name" value="BLR4371 PROTEIN"/>
    <property type="match status" value="1"/>
</dbReference>
<feature type="signal peptide" evidence="2">
    <location>
        <begin position="1"/>
        <end position="21"/>
    </location>
</feature>
<dbReference type="EMBL" id="FMJE01000007">
    <property type="protein sequence ID" value="SCM83293.1"/>
    <property type="molecule type" value="Genomic_DNA"/>
</dbReference>
<dbReference type="Pfam" id="PF03401">
    <property type="entry name" value="TctC"/>
    <property type="match status" value="1"/>
</dbReference>
<comment type="similarity">
    <text evidence="1">Belongs to the UPF0065 (bug) family.</text>
</comment>
<proteinExistence type="inferred from homology"/>
<dbReference type="CDD" id="cd07012">
    <property type="entry name" value="PBP2_Bug_TTT"/>
    <property type="match status" value="1"/>
</dbReference>
<gene>
    <name evidence="3" type="ORF">KL86SPO_70151</name>
</gene>
<dbReference type="RefSeq" id="WP_288185760.1">
    <property type="nucleotide sequence ID" value="NZ_LT608335.1"/>
</dbReference>
<dbReference type="PIRSF" id="PIRSF017082">
    <property type="entry name" value="YflP"/>
    <property type="match status" value="1"/>
</dbReference>
<feature type="chain" id="PRO_5038687409" evidence="2">
    <location>
        <begin position="22"/>
        <end position="330"/>
    </location>
</feature>
<dbReference type="InterPro" id="IPR042100">
    <property type="entry name" value="Bug_dom1"/>
</dbReference>
<sequence length="330" mass="35392">MKKWLAVVVACLMLAGLVAGCGSQEKAPDKQAAFALSKNAEFIVPYAPGGGSDLFARTLAEIIQKNKFANEAVMIVNKPGGAGAVGDAYTFSKKGDSHVITAYVSGQMTSNLMNKTAVSYDKLTPIANLALDEYLLGILSDNYKNFGEMLAAAKAAPDEITIGGSGKGTEDELCVGLLNKYTGAKFKYVPFNSSGEVMSAMLGGHIKAGIFNPNECNAQIAAGKVATIGGFGVKRLDGVFKDTPTFGELGYKDVVFQQFRGIAGPPDMSPEAVKFWVETFRKATQTEQWKKDYLAKNGLTEHFLEPEEYKTFLAGENQKYADILKDIAAQ</sequence>